<dbReference type="Pfam" id="PF13302">
    <property type="entry name" value="Acetyltransf_3"/>
    <property type="match status" value="1"/>
</dbReference>
<dbReference type="EMBL" id="JAWQEV010000002">
    <property type="protein sequence ID" value="MDW4572461.1"/>
    <property type="molecule type" value="Genomic_DNA"/>
</dbReference>
<evidence type="ECO:0000313" key="2">
    <source>
        <dbReference type="EMBL" id="MDW4572461.1"/>
    </source>
</evidence>
<gene>
    <name evidence="2" type="ORF">R8Z58_06660</name>
</gene>
<dbReference type="InterPro" id="IPR051908">
    <property type="entry name" value="Ribosomal_N-acetyltransferase"/>
</dbReference>
<proteinExistence type="predicted"/>
<dbReference type="PANTHER" id="PTHR43441:SF11">
    <property type="entry name" value="RIBOSOMAL-PROTEIN-SERINE ACETYLTRANSFERASE"/>
    <property type="match status" value="1"/>
</dbReference>
<protein>
    <submittedName>
        <fullName evidence="2">GNAT family protein</fullName>
        <ecNumber evidence="2">2.-.-.-</ecNumber>
    </submittedName>
</protein>
<evidence type="ECO:0000313" key="3">
    <source>
        <dbReference type="Proteomes" id="UP001283109"/>
    </source>
</evidence>
<evidence type="ECO:0000259" key="1">
    <source>
        <dbReference type="Pfam" id="PF13302"/>
    </source>
</evidence>
<dbReference type="Gene3D" id="3.40.630.30">
    <property type="match status" value="1"/>
</dbReference>
<reference evidence="2 3" key="1">
    <citation type="submission" date="2023-11" db="EMBL/GenBank/DDBJ databases">
        <title>Draft genome sequence of Microbacterium arthrosphaerae JCM 30492.</title>
        <authorList>
            <person name="Zhang G."/>
            <person name="Ding Y."/>
        </authorList>
    </citation>
    <scope>NUCLEOTIDE SEQUENCE [LARGE SCALE GENOMIC DNA]</scope>
    <source>
        <strain evidence="2 3">JCM 30492</strain>
    </source>
</reference>
<keyword evidence="3" id="KW-1185">Reference proteome</keyword>
<dbReference type="GO" id="GO:0016740">
    <property type="term" value="F:transferase activity"/>
    <property type="evidence" value="ECO:0007669"/>
    <property type="project" value="UniProtKB-KW"/>
</dbReference>
<keyword evidence="2" id="KW-0808">Transferase</keyword>
<dbReference type="Proteomes" id="UP001283109">
    <property type="component" value="Unassembled WGS sequence"/>
</dbReference>
<accession>A0ABU4GZF1</accession>
<dbReference type="InterPro" id="IPR000182">
    <property type="entry name" value="GNAT_dom"/>
</dbReference>
<dbReference type="PANTHER" id="PTHR43441">
    <property type="entry name" value="RIBOSOMAL-PROTEIN-SERINE ACETYLTRANSFERASE"/>
    <property type="match status" value="1"/>
</dbReference>
<comment type="caution">
    <text evidence="2">The sequence shown here is derived from an EMBL/GenBank/DDBJ whole genome shotgun (WGS) entry which is preliminary data.</text>
</comment>
<dbReference type="SUPFAM" id="SSF55729">
    <property type="entry name" value="Acyl-CoA N-acyltransferases (Nat)"/>
    <property type="match status" value="1"/>
</dbReference>
<organism evidence="2 3">
    <name type="scientific">Microbacterium arthrosphaerae</name>
    <dbReference type="NCBI Taxonomy" id="792652"/>
    <lineage>
        <taxon>Bacteria</taxon>
        <taxon>Bacillati</taxon>
        <taxon>Actinomycetota</taxon>
        <taxon>Actinomycetes</taxon>
        <taxon>Micrococcales</taxon>
        <taxon>Microbacteriaceae</taxon>
        <taxon>Microbacterium</taxon>
    </lineage>
</organism>
<sequence length="238" mass="26037">MPHTDALARLWPASAVRVRAGDLELRWIDDDILVELAQLAGRGIHDPSAMPFEHPWSRGTADEVARSVLTYQWDHRSRVSPDAFTLELAVVHRGVPVGIQGLTAKDWPVLRRVTTGSWVGRQHQGRGIGTGMRMLALHLAFAGLGAEEADSGAFVDNEASNAVSRRVGYAHDGAFRVAREGVPVAHNRFVMSRERWESLRTAHAERLGAPVELAGVEAFRAQLESATAESTEPNSLQT</sequence>
<dbReference type="RefSeq" id="WP_318352996.1">
    <property type="nucleotide sequence ID" value="NZ_JAWQEV010000002.1"/>
</dbReference>
<dbReference type="InterPro" id="IPR016181">
    <property type="entry name" value="Acyl_CoA_acyltransferase"/>
</dbReference>
<name>A0ABU4GZF1_9MICO</name>
<dbReference type="EC" id="2.-.-.-" evidence="2"/>
<feature type="domain" description="N-acetyltransferase" evidence="1">
    <location>
        <begin position="23"/>
        <end position="169"/>
    </location>
</feature>